<comment type="caution">
    <text evidence="1">The sequence shown here is derived from an EMBL/GenBank/DDBJ whole genome shotgun (WGS) entry which is preliminary data.</text>
</comment>
<keyword evidence="2" id="KW-1185">Reference proteome</keyword>
<accession>A0A4Y2MU70</accession>
<dbReference type="EMBL" id="BGPR01007765">
    <property type="protein sequence ID" value="GBN29367.1"/>
    <property type="molecule type" value="Genomic_DNA"/>
</dbReference>
<name>A0A4Y2MU70_ARAVE</name>
<evidence type="ECO:0000313" key="2">
    <source>
        <dbReference type="Proteomes" id="UP000499080"/>
    </source>
</evidence>
<protein>
    <submittedName>
        <fullName evidence="1">Uncharacterized protein</fullName>
    </submittedName>
</protein>
<dbReference type="Proteomes" id="UP000499080">
    <property type="component" value="Unassembled WGS sequence"/>
</dbReference>
<proteinExistence type="predicted"/>
<sequence>MPGGIIPSENTTNILTGLTPDATSAKIQPEGIDSRGTSCRNNREPVVIILCPGVVASARSYGQRKSQDPFYAPAGRAIYSFISSATEKPRLLPGKR</sequence>
<evidence type="ECO:0000313" key="1">
    <source>
        <dbReference type="EMBL" id="GBN29367.1"/>
    </source>
</evidence>
<reference evidence="1 2" key="1">
    <citation type="journal article" date="2019" name="Sci. Rep.">
        <title>Orb-weaving spider Araneus ventricosus genome elucidates the spidroin gene catalogue.</title>
        <authorList>
            <person name="Kono N."/>
            <person name="Nakamura H."/>
            <person name="Ohtoshi R."/>
            <person name="Moran D.A.P."/>
            <person name="Shinohara A."/>
            <person name="Yoshida Y."/>
            <person name="Fujiwara M."/>
            <person name="Mori M."/>
            <person name="Tomita M."/>
            <person name="Arakawa K."/>
        </authorList>
    </citation>
    <scope>NUCLEOTIDE SEQUENCE [LARGE SCALE GENOMIC DNA]</scope>
</reference>
<dbReference type="AlphaFoldDB" id="A0A4Y2MU70"/>
<organism evidence="1 2">
    <name type="scientific">Araneus ventricosus</name>
    <name type="common">Orbweaver spider</name>
    <name type="synonym">Epeira ventricosa</name>
    <dbReference type="NCBI Taxonomy" id="182803"/>
    <lineage>
        <taxon>Eukaryota</taxon>
        <taxon>Metazoa</taxon>
        <taxon>Ecdysozoa</taxon>
        <taxon>Arthropoda</taxon>
        <taxon>Chelicerata</taxon>
        <taxon>Arachnida</taxon>
        <taxon>Araneae</taxon>
        <taxon>Araneomorphae</taxon>
        <taxon>Entelegynae</taxon>
        <taxon>Araneoidea</taxon>
        <taxon>Araneidae</taxon>
        <taxon>Araneus</taxon>
    </lineage>
</organism>
<gene>
    <name evidence="1" type="ORF">AVEN_132339_1</name>
</gene>